<evidence type="ECO:0000313" key="9">
    <source>
        <dbReference type="Proteomes" id="UP000294847"/>
    </source>
</evidence>
<reference evidence="8 9" key="1">
    <citation type="journal article" date="2019" name="Mol. Biol. Evol.">
        <title>Blast fungal genomes show frequent chromosomal changes, gene gains and losses, and effector gene turnover.</title>
        <authorList>
            <person name="Gomez Luciano L.B."/>
            <person name="Jason Tsai I."/>
            <person name="Chuma I."/>
            <person name="Tosa Y."/>
            <person name="Chen Y.H."/>
            <person name="Li J.Y."/>
            <person name="Li M.Y."/>
            <person name="Jade Lu M.Y."/>
            <person name="Nakayashiki H."/>
            <person name="Li W.H."/>
        </authorList>
    </citation>
    <scope>NUCLEOTIDE SEQUENCE [LARGE SCALE GENOMIC DNA]</scope>
    <source>
        <strain evidence="8">MZ5-1-6</strain>
    </source>
</reference>
<accession>A0A4P7NRP8</accession>
<dbReference type="InterPro" id="IPR001128">
    <property type="entry name" value="Cyt_P450"/>
</dbReference>
<evidence type="ECO:0000256" key="3">
    <source>
        <dbReference type="ARBA" id="ARBA00022617"/>
    </source>
</evidence>
<evidence type="ECO:0000256" key="6">
    <source>
        <dbReference type="PIRSR" id="PIRSR602401-1"/>
    </source>
</evidence>
<evidence type="ECO:0000256" key="7">
    <source>
        <dbReference type="SAM" id="Phobius"/>
    </source>
</evidence>
<dbReference type="PRINTS" id="PR00463">
    <property type="entry name" value="EP450I"/>
</dbReference>
<feature type="transmembrane region" description="Helical" evidence="7">
    <location>
        <begin position="27"/>
        <end position="45"/>
    </location>
</feature>
<gene>
    <name evidence="8" type="ORF">PoMZ_06653</name>
</gene>
<keyword evidence="7" id="KW-1133">Transmembrane helix</keyword>
<sequence>MGSIAKEPLSSLDLLAAKGVLERLPTLGNWLLVGTVVYYVGLAIYRLHFHPLAKFPGPTLSAVSGIPWLWESYITGTFTWNVRKLHEKYGKIVRISPNRLAVDGSVGWSDIYSRSGGSEFSKYPGFFGPNGDLTIVGAMTKESHRRYRRALAHAFSETVMHEQEPLITYYVDLFIRRLSDASRDGASFNMVNWLNYVTFDIVGDLSFAHSFNSLENRKGHPWIENMTTGILGGAYNRFLVEFPLAFPAVFFHIRKAVNAFWTNRAYADEKSRARIAKGTADEVTDMVGSDGKPVVRKDFIGYMLRENKDKEALTEVEIVRNAETLMNAGSETTATCLAALTYLLSLPENRDWLNHVTNEVRNYFKREADVTLRSVNPKALPILNACIEESLRYHPPASETTPRVSPGALVNGHYIAKGCVVQIYQLATHHNPENFLECDNFRPQRFLPPTHPLYERRFANDNMASFRPFAYGSRDCIGKNLAYSEMRLVMARTLLRFDFAGVDPASKDFLTSQRAFTVWVKPSLWVKFKERTDLELKA</sequence>
<dbReference type="Gene3D" id="1.10.630.10">
    <property type="entry name" value="Cytochrome P450"/>
    <property type="match status" value="1"/>
</dbReference>
<feature type="binding site" description="axial binding residue" evidence="6">
    <location>
        <position position="476"/>
    </location>
    <ligand>
        <name>heme</name>
        <dbReference type="ChEBI" id="CHEBI:30413"/>
    </ligand>
    <ligandPart>
        <name>Fe</name>
        <dbReference type="ChEBI" id="CHEBI:18248"/>
    </ligandPart>
</feature>
<evidence type="ECO:0008006" key="10">
    <source>
        <dbReference type="Google" id="ProtNLM"/>
    </source>
</evidence>
<comment type="cofactor">
    <cofactor evidence="1 6">
        <name>heme</name>
        <dbReference type="ChEBI" id="CHEBI:30413"/>
    </cofactor>
</comment>
<dbReference type="InterPro" id="IPR002401">
    <property type="entry name" value="Cyt_P450_E_grp-I"/>
</dbReference>
<comment type="similarity">
    <text evidence="2">Belongs to the cytochrome P450 family.</text>
</comment>
<dbReference type="SUPFAM" id="SSF48264">
    <property type="entry name" value="Cytochrome P450"/>
    <property type="match status" value="1"/>
</dbReference>
<dbReference type="GO" id="GO:0004497">
    <property type="term" value="F:monooxygenase activity"/>
    <property type="evidence" value="ECO:0007669"/>
    <property type="project" value="InterPro"/>
</dbReference>
<dbReference type="Pfam" id="PF00067">
    <property type="entry name" value="p450"/>
    <property type="match status" value="1"/>
</dbReference>
<evidence type="ECO:0000313" key="8">
    <source>
        <dbReference type="EMBL" id="QBZ64952.1"/>
    </source>
</evidence>
<dbReference type="Proteomes" id="UP000294847">
    <property type="component" value="Chromosome 6"/>
</dbReference>
<dbReference type="GO" id="GO:0005506">
    <property type="term" value="F:iron ion binding"/>
    <property type="evidence" value="ECO:0007669"/>
    <property type="project" value="InterPro"/>
</dbReference>
<dbReference type="EMBL" id="CP034209">
    <property type="protein sequence ID" value="QBZ64952.1"/>
    <property type="molecule type" value="Genomic_DNA"/>
</dbReference>
<keyword evidence="4 6" id="KW-0479">Metal-binding</keyword>
<protein>
    <recommendedName>
        <fullName evidence="10">Isotrichodermin C-15 hydroxylase</fullName>
    </recommendedName>
</protein>
<dbReference type="CDD" id="cd11058">
    <property type="entry name" value="CYP60B-like"/>
    <property type="match status" value="1"/>
</dbReference>
<proteinExistence type="inferred from homology"/>
<evidence type="ECO:0000256" key="2">
    <source>
        <dbReference type="ARBA" id="ARBA00010617"/>
    </source>
</evidence>
<dbReference type="GO" id="GO:0016705">
    <property type="term" value="F:oxidoreductase activity, acting on paired donors, with incorporation or reduction of molecular oxygen"/>
    <property type="evidence" value="ECO:0007669"/>
    <property type="project" value="InterPro"/>
</dbReference>
<keyword evidence="7" id="KW-0472">Membrane</keyword>
<dbReference type="InterPro" id="IPR036396">
    <property type="entry name" value="Cyt_P450_sf"/>
</dbReference>
<dbReference type="PANTHER" id="PTHR24305">
    <property type="entry name" value="CYTOCHROME P450"/>
    <property type="match status" value="1"/>
</dbReference>
<name>A0A4P7NRP8_PYROR</name>
<evidence type="ECO:0000256" key="4">
    <source>
        <dbReference type="ARBA" id="ARBA00022723"/>
    </source>
</evidence>
<keyword evidence="3 6" id="KW-0349">Heme</keyword>
<organism evidence="8 9">
    <name type="scientific">Pyricularia oryzae</name>
    <name type="common">Rice blast fungus</name>
    <name type="synonym">Magnaporthe oryzae</name>
    <dbReference type="NCBI Taxonomy" id="318829"/>
    <lineage>
        <taxon>Eukaryota</taxon>
        <taxon>Fungi</taxon>
        <taxon>Dikarya</taxon>
        <taxon>Ascomycota</taxon>
        <taxon>Pezizomycotina</taxon>
        <taxon>Sordariomycetes</taxon>
        <taxon>Sordariomycetidae</taxon>
        <taxon>Magnaporthales</taxon>
        <taxon>Pyriculariaceae</taxon>
        <taxon>Pyricularia</taxon>
    </lineage>
</organism>
<keyword evidence="7" id="KW-0812">Transmembrane</keyword>
<dbReference type="PANTHER" id="PTHR24305:SF210">
    <property type="entry name" value="CYTOCHROME P450 MONOOXYGENASE ASQL-RELATED"/>
    <property type="match status" value="1"/>
</dbReference>
<dbReference type="GO" id="GO:0020037">
    <property type="term" value="F:heme binding"/>
    <property type="evidence" value="ECO:0007669"/>
    <property type="project" value="InterPro"/>
</dbReference>
<dbReference type="AlphaFoldDB" id="A0A4P7NRP8"/>
<evidence type="ECO:0000256" key="5">
    <source>
        <dbReference type="ARBA" id="ARBA00023004"/>
    </source>
</evidence>
<keyword evidence="5 6" id="KW-0408">Iron</keyword>
<dbReference type="PRINTS" id="PR00385">
    <property type="entry name" value="P450"/>
</dbReference>
<evidence type="ECO:0000256" key="1">
    <source>
        <dbReference type="ARBA" id="ARBA00001971"/>
    </source>
</evidence>
<dbReference type="InterPro" id="IPR050121">
    <property type="entry name" value="Cytochrome_P450_monoxygenase"/>
</dbReference>